<comment type="caution">
    <text evidence="3">The sequence shown here is derived from an EMBL/GenBank/DDBJ whole genome shotgun (WGS) entry which is preliminary data.</text>
</comment>
<evidence type="ECO:0000313" key="4">
    <source>
        <dbReference type="Proteomes" id="UP000295087"/>
    </source>
</evidence>
<proteinExistence type="predicted"/>
<dbReference type="EMBL" id="SNXK01000001">
    <property type="protein sequence ID" value="TDP42585.1"/>
    <property type="molecule type" value="Genomic_DNA"/>
</dbReference>
<evidence type="ECO:0000256" key="2">
    <source>
        <dbReference type="SAM" id="SignalP"/>
    </source>
</evidence>
<feature type="signal peptide" evidence="2">
    <location>
        <begin position="1"/>
        <end position="23"/>
    </location>
</feature>
<sequence>MTPLSRRFALVASLAVLLAPACASSGDTTSTSAPTNTRPESTGPGVGRPFTADPNLVDPHPLPFTAWRRVGEATIAVDFQTGNPQCNGVDATVTETADTVTVALRAGTPADAVGRMCTMEAVLGTLEITLDAPLGSRQVVDAA</sequence>
<protein>
    <submittedName>
        <fullName evidence="3">Uncharacterized protein</fullName>
    </submittedName>
</protein>
<keyword evidence="4" id="KW-1185">Reference proteome</keyword>
<dbReference type="RefSeq" id="WP_166655729.1">
    <property type="nucleotide sequence ID" value="NZ_JBHXPO010000004.1"/>
</dbReference>
<dbReference type="Proteomes" id="UP000295087">
    <property type="component" value="Unassembled WGS sequence"/>
</dbReference>
<feature type="region of interest" description="Disordered" evidence="1">
    <location>
        <begin position="24"/>
        <end position="55"/>
    </location>
</feature>
<keyword evidence="2" id="KW-0732">Signal</keyword>
<feature type="compositionally biased region" description="Polar residues" evidence="1">
    <location>
        <begin position="26"/>
        <end position="40"/>
    </location>
</feature>
<evidence type="ECO:0000313" key="3">
    <source>
        <dbReference type="EMBL" id="TDP42585.1"/>
    </source>
</evidence>
<gene>
    <name evidence="3" type="ORF">DFR75_1011699</name>
</gene>
<evidence type="ECO:0000256" key="1">
    <source>
        <dbReference type="SAM" id="MobiDB-lite"/>
    </source>
</evidence>
<dbReference type="AlphaFoldDB" id="A0A4R6PUK1"/>
<reference evidence="3 4" key="1">
    <citation type="submission" date="2019-03" db="EMBL/GenBank/DDBJ databases">
        <title>Genomic Encyclopedia of Type Strains, Phase IV (KMG-IV): sequencing the most valuable type-strain genomes for metagenomic binning, comparative biology and taxonomic classification.</title>
        <authorList>
            <person name="Goeker M."/>
        </authorList>
    </citation>
    <scope>NUCLEOTIDE SEQUENCE [LARGE SCALE GENOMIC DNA]</scope>
    <source>
        <strain evidence="3 4">DSM 44496</strain>
    </source>
</reference>
<name>A0A4R6PUK1_NOCIG</name>
<feature type="chain" id="PRO_5039576842" evidence="2">
    <location>
        <begin position="24"/>
        <end position="143"/>
    </location>
</feature>
<organism evidence="3 4">
    <name type="scientific">Nocardia ignorata</name>
    <dbReference type="NCBI Taxonomy" id="145285"/>
    <lineage>
        <taxon>Bacteria</taxon>
        <taxon>Bacillati</taxon>
        <taxon>Actinomycetota</taxon>
        <taxon>Actinomycetes</taxon>
        <taxon>Mycobacteriales</taxon>
        <taxon>Nocardiaceae</taxon>
        <taxon>Nocardia</taxon>
    </lineage>
</organism>
<accession>A0A4R6PUK1</accession>